<dbReference type="RefSeq" id="WP_085882231.1">
    <property type="nucleotide sequence ID" value="NZ_FWFR01000001.1"/>
</dbReference>
<dbReference type="OrthoDB" id="7349510at2"/>
<feature type="region of interest" description="Disordered" evidence="2">
    <location>
        <begin position="1"/>
        <end position="51"/>
    </location>
</feature>
<feature type="compositionally biased region" description="Polar residues" evidence="2">
    <location>
        <begin position="35"/>
        <end position="48"/>
    </location>
</feature>
<sequence length="212" mass="21721">MVTPQRNTPYHPDVPAARPRESVPSRPGVAAPTPVGSSAASGESTPQASDAAGSKLIVGPDIHLKGEITSCDRLIVEGRVEASMDSRIIEIAESGIFNGTVEIDTADISGLFEGSLTARQKLVIRSTGRVRGTIRYGEITIEPGGQIAGEVEVVGAAASKTAAKDSKAADDNGSTAKDEQASLRPSKRAEQSGGGSGKTENGSDEQAGANLI</sequence>
<dbReference type="AlphaFoldDB" id="A0A1Y5RYF4"/>
<organism evidence="3 4">
    <name type="scientific">Oceanibacterium hippocampi</name>
    <dbReference type="NCBI Taxonomy" id="745714"/>
    <lineage>
        <taxon>Bacteria</taxon>
        <taxon>Pseudomonadati</taxon>
        <taxon>Pseudomonadota</taxon>
        <taxon>Alphaproteobacteria</taxon>
        <taxon>Sneathiellales</taxon>
        <taxon>Sneathiellaceae</taxon>
        <taxon>Oceanibacterium</taxon>
    </lineage>
</organism>
<keyword evidence="4" id="KW-1185">Reference proteome</keyword>
<feature type="region of interest" description="Disordered" evidence="2">
    <location>
        <begin position="162"/>
        <end position="212"/>
    </location>
</feature>
<reference evidence="3 4" key="1">
    <citation type="submission" date="2017-03" db="EMBL/GenBank/DDBJ databases">
        <authorList>
            <person name="Afonso C.L."/>
            <person name="Miller P.J."/>
            <person name="Scott M.A."/>
            <person name="Spackman E."/>
            <person name="Goraichik I."/>
            <person name="Dimitrov K.M."/>
            <person name="Suarez D.L."/>
            <person name="Swayne D.E."/>
        </authorList>
    </citation>
    <scope>NUCLEOTIDE SEQUENCE [LARGE SCALE GENOMIC DNA]</scope>
    <source>
        <strain evidence="3 4">CECT 7691</strain>
    </source>
</reference>
<accession>A0A1Y5RYF4</accession>
<dbReference type="InParanoid" id="A0A1Y5RYF4"/>
<evidence type="ECO:0000313" key="4">
    <source>
        <dbReference type="Proteomes" id="UP000193200"/>
    </source>
</evidence>
<protein>
    <submittedName>
        <fullName evidence="3">Polymer-forming cytoskeletal</fullName>
    </submittedName>
</protein>
<name>A0A1Y5RYF4_9PROT</name>
<dbReference type="PANTHER" id="PTHR35024">
    <property type="entry name" value="HYPOTHETICAL CYTOSOLIC PROTEIN"/>
    <property type="match status" value="1"/>
</dbReference>
<evidence type="ECO:0000313" key="3">
    <source>
        <dbReference type="EMBL" id="SLN28450.1"/>
    </source>
</evidence>
<dbReference type="InterPro" id="IPR007607">
    <property type="entry name" value="BacA/B"/>
</dbReference>
<comment type="similarity">
    <text evidence="1">Belongs to the bactofilin family.</text>
</comment>
<feature type="compositionally biased region" description="Basic and acidic residues" evidence="2">
    <location>
        <begin position="162"/>
        <end position="181"/>
    </location>
</feature>
<dbReference type="EMBL" id="FWFR01000001">
    <property type="protein sequence ID" value="SLN28450.1"/>
    <property type="molecule type" value="Genomic_DNA"/>
</dbReference>
<gene>
    <name evidence="3" type="ORF">OCH7691_00954</name>
</gene>
<dbReference type="Proteomes" id="UP000193200">
    <property type="component" value="Unassembled WGS sequence"/>
</dbReference>
<evidence type="ECO:0000256" key="1">
    <source>
        <dbReference type="ARBA" id="ARBA00044755"/>
    </source>
</evidence>
<proteinExistence type="inferred from homology"/>
<dbReference type="Pfam" id="PF04519">
    <property type="entry name" value="Bactofilin"/>
    <property type="match status" value="1"/>
</dbReference>
<dbReference type="PANTHER" id="PTHR35024:SF4">
    <property type="entry name" value="POLYMER-FORMING CYTOSKELETAL PROTEIN"/>
    <property type="match status" value="1"/>
</dbReference>
<evidence type="ECO:0000256" key="2">
    <source>
        <dbReference type="SAM" id="MobiDB-lite"/>
    </source>
</evidence>